<dbReference type="AlphaFoldDB" id="A0A6L6XQA2"/>
<accession>A0A6L6XQA2</accession>
<evidence type="ECO:0000313" key="1">
    <source>
        <dbReference type="EMBL" id="MVQ48982.1"/>
    </source>
</evidence>
<organism evidence="1 2">
    <name type="scientific">Nocardioides agri</name>
    <dbReference type="NCBI Taxonomy" id="2682843"/>
    <lineage>
        <taxon>Bacteria</taxon>
        <taxon>Bacillati</taxon>
        <taxon>Actinomycetota</taxon>
        <taxon>Actinomycetes</taxon>
        <taxon>Propionibacteriales</taxon>
        <taxon>Nocardioidaceae</taxon>
        <taxon>Nocardioides</taxon>
    </lineage>
</organism>
<dbReference type="Proteomes" id="UP000473525">
    <property type="component" value="Unassembled WGS sequence"/>
</dbReference>
<protein>
    <recommendedName>
        <fullName evidence="3">Phage baseplate protein</fullName>
    </recommendedName>
</protein>
<evidence type="ECO:0000313" key="2">
    <source>
        <dbReference type="Proteomes" id="UP000473525"/>
    </source>
</evidence>
<keyword evidence="2" id="KW-1185">Reference proteome</keyword>
<comment type="caution">
    <text evidence="1">The sequence shown here is derived from an EMBL/GenBank/DDBJ whole genome shotgun (WGS) entry which is preliminary data.</text>
</comment>
<sequence length="219" mass="23191">MSLLVALDGPAAARVTLGTHHRELLALHRDLLGTTLEAVVTCRHCGTDSEFPVPAEAVLDLPAPVPGNVVAVEVGGARETFRLPTVEDLDATRGLAYDDAVRRLAVRTHVGGAAPALDSGDIARLTAAWDEADPAGDVTVDVDCVGCGVPLAVSVDPAEFVARDLDRFLDRLVREVHALATAYGWTEDAILALPTSRRRRYLELVDTRAAARSLTAVSS</sequence>
<gene>
    <name evidence="1" type="ORF">GON03_07290</name>
</gene>
<reference evidence="1 2" key="1">
    <citation type="submission" date="2019-12" db="EMBL/GenBank/DDBJ databases">
        <authorList>
            <person name="Huq M.A."/>
        </authorList>
    </citation>
    <scope>NUCLEOTIDE SEQUENCE [LARGE SCALE GENOMIC DNA]</scope>
    <source>
        <strain evidence="1 2">MAH-18</strain>
    </source>
</reference>
<proteinExistence type="predicted"/>
<dbReference type="RefSeq" id="WP_157341424.1">
    <property type="nucleotide sequence ID" value="NZ_WSEK01000004.1"/>
</dbReference>
<name>A0A6L6XQA2_9ACTN</name>
<dbReference type="EMBL" id="WSEK01000004">
    <property type="protein sequence ID" value="MVQ48982.1"/>
    <property type="molecule type" value="Genomic_DNA"/>
</dbReference>
<evidence type="ECO:0008006" key="3">
    <source>
        <dbReference type="Google" id="ProtNLM"/>
    </source>
</evidence>